<reference evidence="2" key="1">
    <citation type="submission" date="2020-11" db="EMBL/GenBank/DDBJ databases">
        <authorList>
            <person name="Tran Van P."/>
        </authorList>
    </citation>
    <scope>NUCLEOTIDE SEQUENCE</scope>
</reference>
<organism evidence="2">
    <name type="scientific">Darwinula stevensoni</name>
    <dbReference type="NCBI Taxonomy" id="69355"/>
    <lineage>
        <taxon>Eukaryota</taxon>
        <taxon>Metazoa</taxon>
        <taxon>Ecdysozoa</taxon>
        <taxon>Arthropoda</taxon>
        <taxon>Crustacea</taxon>
        <taxon>Oligostraca</taxon>
        <taxon>Ostracoda</taxon>
        <taxon>Podocopa</taxon>
        <taxon>Podocopida</taxon>
        <taxon>Darwinulocopina</taxon>
        <taxon>Darwinuloidea</taxon>
        <taxon>Darwinulidae</taxon>
        <taxon>Darwinula</taxon>
    </lineage>
</organism>
<sequence>MDGPFWMQPVSDLLCLQGQQFITPNAVGLKDHQLYMGTINSRSNIAFPSHSQSWNIIPPMSAAWNLVGDFTGIMSHQLRGTSSAVEANLLSLPVIQSLMSQMQEPSPMTTFSYPENSAALRFESKSSSMLNPEAPPFFPQQFRTRERAEDSSISERSKEHKETPFTGRELCKSFSWGPPSTLDDKSAVFITSTHIPQSIPHGIPIPPKVSTASSASSGKNNFWSRTISSSSELSASSVSSNLSDESWASNMSPPSSSFKMCTNPAISFILGCHHSGDTSIDSDSEDDTESRGQDDEDEGSTSADLLLELGHTFEDEPKPEGADVEVVFADAKSCSASSQDPSRRKVKLKIDMFKINV</sequence>
<evidence type="ECO:0000313" key="2">
    <source>
        <dbReference type="EMBL" id="CAD7240671.1"/>
    </source>
</evidence>
<gene>
    <name evidence="2" type="ORF">DSTB1V02_LOCUS684</name>
</gene>
<protein>
    <submittedName>
        <fullName evidence="2">Uncharacterized protein</fullName>
    </submittedName>
</protein>
<accession>A0A7R8WZ41</accession>
<name>A0A7R8WZ41_9CRUS</name>
<proteinExistence type="predicted"/>
<evidence type="ECO:0000313" key="3">
    <source>
        <dbReference type="Proteomes" id="UP000677054"/>
    </source>
</evidence>
<feature type="compositionally biased region" description="Acidic residues" evidence="1">
    <location>
        <begin position="280"/>
        <end position="299"/>
    </location>
</feature>
<dbReference type="EMBL" id="CAJPEV010000050">
    <property type="protein sequence ID" value="CAG0879654.1"/>
    <property type="molecule type" value="Genomic_DNA"/>
</dbReference>
<feature type="region of interest" description="Disordered" evidence="1">
    <location>
        <begin position="277"/>
        <end position="319"/>
    </location>
</feature>
<dbReference type="AlphaFoldDB" id="A0A7R8WZ41"/>
<evidence type="ECO:0000256" key="1">
    <source>
        <dbReference type="SAM" id="MobiDB-lite"/>
    </source>
</evidence>
<feature type="region of interest" description="Disordered" evidence="1">
    <location>
        <begin position="135"/>
        <end position="171"/>
    </location>
</feature>
<keyword evidence="3" id="KW-1185">Reference proteome</keyword>
<feature type="compositionally biased region" description="Basic and acidic residues" evidence="1">
    <location>
        <begin position="143"/>
        <end position="163"/>
    </location>
</feature>
<dbReference type="Proteomes" id="UP000677054">
    <property type="component" value="Unassembled WGS sequence"/>
</dbReference>
<dbReference type="EMBL" id="LR899567">
    <property type="protein sequence ID" value="CAD7240671.1"/>
    <property type="molecule type" value="Genomic_DNA"/>
</dbReference>
<feature type="region of interest" description="Disordered" evidence="1">
    <location>
        <begin position="196"/>
        <end position="217"/>
    </location>
</feature>